<dbReference type="InterPro" id="IPR000655">
    <property type="entry name" value="Cro-like"/>
</dbReference>
<dbReference type="AlphaFoldDB" id="A0A3S9XDC4"/>
<dbReference type="Proteomes" id="UP000273143">
    <property type="component" value="Chromosome"/>
</dbReference>
<dbReference type="SUPFAM" id="SSF47413">
    <property type="entry name" value="lambda repressor-like DNA-binding domains"/>
    <property type="match status" value="1"/>
</dbReference>
<accession>A0A3S9XDC4</accession>
<dbReference type="GO" id="GO:0003677">
    <property type="term" value="F:DNA binding"/>
    <property type="evidence" value="ECO:0007669"/>
    <property type="project" value="InterPro"/>
</dbReference>
<dbReference type="Pfam" id="PF09048">
    <property type="entry name" value="Cro"/>
    <property type="match status" value="1"/>
</dbReference>
<keyword evidence="2" id="KW-1185">Reference proteome</keyword>
<dbReference type="KEGG" id="emo:DM558_06370"/>
<dbReference type="InterPro" id="IPR010982">
    <property type="entry name" value="Lambda_DNA-bd_dom_sf"/>
</dbReference>
<organism evidence="1 2">
    <name type="scientific">Entomomonas moraniae</name>
    <dbReference type="NCBI Taxonomy" id="2213226"/>
    <lineage>
        <taxon>Bacteria</taxon>
        <taxon>Pseudomonadati</taxon>
        <taxon>Pseudomonadota</taxon>
        <taxon>Gammaproteobacteria</taxon>
        <taxon>Pseudomonadales</taxon>
        <taxon>Pseudomonadaceae</taxon>
        <taxon>Entomomonas</taxon>
    </lineage>
</organism>
<dbReference type="GO" id="GO:0006355">
    <property type="term" value="P:regulation of DNA-templated transcription"/>
    <property type="evidence" value="ECO:0007669"/>
    <property type="project" value="InterPro"/>
</dbReference>
<sequence length="61" mass="6763">MNKIPLKKYVEGTSQGEAAKKLGTTQGAVSKAIRKNREIYVVEEQGKLKAFEVRPFPSQIA</sequence>
<dbReference type="RefSeq" id="WP_127162762.1">
    <property type="nucleotide sequence ID" value="NZ_CP029822.1"/>
</dbReference>
<dbReference type="EMBL" id="CP029822">
    <property type="protein sequence ID" value="AZS50422.1"/>
    <property type="molecule type" value="Genomic_DNA"/>
</dbReference>
<dbReference type="InterPro" id="IPR038202">
    <property type="entry name" value="Cro_sf"/>
</dbReference>
<reference evidence="2" key="1">
    <citation type="submission" date="2018-06" db="EMBL/GenBank/DDBJ databases">
        <title>Complete genome of Pseudomonas insecticola strain QZS01.</title>
        <authorList>
            <person name="Wang J."/>
            <person name="Su Q."/>
        </authorList>
    </citation>
    <scope>NUCLEOTIDE SEQUENCE [LARGE SCALE GENOMIC DNA]</scope>
    <source>
        <strain evidence="2">QZS01</strain>
    </source>
</reference>
<dbReference type="Gene3D" id="3.30.240.10">
    <property type="entry name" value="CRO Repressor"/>
    <property type="match status" value="1"/>
</dbReference>
<protein>
    <submittedName>
        <fullName evidence="1">Cro/Cl family transcriptional regulator</fullName>
    </submittedName>
</protein>
<gene>
    <name evidence="1" type="ORF">DM558_06370</name>
</gene>
<evidence type="ECO:0000313" key="2">
    <source>
        <dbReference type="Proteomes" id="UP000273143"/>
    </source>
</evidence>
<evidence type="ECO:0000313" key="1">
    <source>
        <dbReference type="EMBL" id="AZS50422.1"/>
    </source>
</evidence>
<proteinExistence type="predicted"/>
<name>A0A3S9XDC4_9GAMM</name>